<accession>A0AAV4RJY0</accession>
<evidence type="ECO:0000313" key="2">
    <source>
        <dbReference type="Proteomes" id="UP001054837"/>
    </source>
</evidence>
<dbReference type="EMBL" id="BPLQ01006342">
    <property type="protein sequence ID" value="GIY21760.1"/>
    <property type="molecule type" value="Genomic_DNA"/>
</dbReference>
<proteinExistence type="predicted"/>
<keyword evidence="2" id="KW-1185">Reference proteome</keyword>
<organism evidence="1 2">
    <name type="scientific">Caerostris darwini</name>
    <dbReference type="NCBI Taxonomy" id="1538125"/>
    <lineage>
        <taxon>Eukaryota</taxon>
        <taxon>Metazoa</taxon>
        <taxon>Ecdysozoa</taxon>
        <taxon>Arthropoda</taxon>
        <taxon>Chelicerata</taxon>
        <taxon>Arachnida</taxon>
        <taxon>Araneae</taxon>
        <taxon>Araneomorphae</taxon>
        <taxon>Entelegynae</taxon>
        <taxon>Araneoidea</taxon>
        <taxon>Araneidae</taxon>
        <taxon>Caerostris</taxon>
    </lineage>
</organism>
<name>A0AAV4RJY0_9ARAC</name>
<dbReference type="AlphaFoldDB" id="A0AAV4RJY0"/>
<dbReference type="Proteomes" id="UP001054837">
    <property type="component" value="Unassembled WGS sequence"/>
</dbReference>
<comment type="caution">
    <text evidence="1">The sequence shown here is derived from an EMBL/GenBank/DDBJ whole genome shotgun (WGS) entry which is preliminary data.</text>
</comment>
<evidence type="ECO:0000313" key="1">
    <source>
        <dbReference type="EMBL" id="GIY21760.1"/>
    </source>
</evidence>
<gene>
    <name evidence="1" type="ORF">CDAR_291431</name>
</gene>
<reference evidence="1 2" key="1">
    <citation type="submission" date="2021-06" db="EMBL/GenBank/DDBJ databases">
        <title>Caerostris darwini draft genome.</title>
        <authorList>
            <person name="Kono N."/>
            <person name="Arakawa K."/>
        </authorList>
    </citation>
    <scope>NUCLEOTIDE SEQUENCE [LARGE SCALE GENOMIC DNA]</scope>
</reference>
<protein>
    <submittedName>
        <fullName evidence="1">Uncharacterized protein</fullName>
    </submittedName>
</protein>
<sequence length="109" mass="12363">MNESSSIVHRLLQAEGYTHIVTEPFKVSIQVIVTDALTFVNGYCNNMMPIMLSLHISCGRMKQDSHVMGSRDFDSHNSHVWSCSNLHAIHPQRHQVSWSVNVWAGMIDN</sequence>